<feature type="compositionally biased region" description="Low complexity" evidence="8">
    <location>
        <begin position="84"/>
        <end position="94"/>
    </location>
</feature>
<evidence type="ECO:0000256" key="3">
    <source>
        <dbReference type="ARBA" id="ARBA00023125"/>
    </source>
</evidence>
<organism evidence="10 11">
    <name type="scientific">Amborella trichopoda</name>
    <dbReference type="NCBI Taxonomy" id="13333"/>
    <lineage>
        <taxon>Eukaryota</taxon>
        <taxon>Viridiplantae</taxon>
        <taxon>Streptophyta</taxon>
        <taxon>Embryophyta</taxon>
        <taxon>Tracheophyta</taxon>
        <taxon>Spermatophyta</taxon>
        <taxon>Magnoliopsida</taxon>
        <taxon>Amborellales</taxon>
        <taxon>Amborellaceae</taxon>
        <taxon>Amborella</taxon>
    </lineage>
</organism>
<keyword evidence="2" id="KW-0805">Transcription regulation</keyword>
<dbReference type="GO" id="GO:0003700">
    <property type="term" value="F:DNA-binding transcription factor activity"/>
    <property type="evidence" value="ECO:0007669"/>
    <property type="project" value="InterPro"/>
</dbReference>
<accession>U5DG29</accession>
<dbReference type="FunFam" id="3.30.730.10:FF:000001">
    <property type="entry name" value="Ethylene-responsive transcription factor 2"/>
    <property type="match status" value="1"/>
</dbReference>
<dbReference type="SUPFAM" id="SSF54171">
    <property type="entry name" value="DNA-binding domain"/>
    <property type="match status" value="1"/>
</dbReference>
<keyword evidence="5" id="KW-0804">Transcription</keyword>
<dbReference type="GO" id="GO:0005634">
    <property type="term" value="C:nucleus"/>
    <property type="evidence" value="ECO:0007669"/>
    <property type="project" value="UniProtKB-SubCell"/>
</dbReference>
<keyword evidence="6" id="KW-0539">Nucleus</keyword>
<evidence type="ECO:0000256" key="4">
    <source>
        <dbReference type="ARBA" id="ARBA00023159"/>
    </source>
</evidence>
<dbReference type="eggNOG" id="ENOG502QQ5M">
    <property type="taxonomic scope" value="Eukaryota"/>
</dbReference>
<dbReference type="SMART" id="SM00380">
    <property type="entry name" value="AP2"/>
    <property type="match status" value="1"/>
</dbReference>
<dbReference type="EMBL" id="KI392069">
    <property type="protein sequence ID" value="ERN19383.1"/>
    <property type="molecule type" value="Genomic_DNA"/>
</dbReference>
<evidence type="ECO:0000256" key="8">
    <source>
        <dbReference type="SAM" id="MobiDB-lite"/>
    </source>
</evidence>
<dbReference type="OrthoDB" id="676764at2759"/>
<dbReference type="CDD" id="cd00018">
    <property type="entry name" value="AP2"/>
    <property type="match status" value="1"/>
</dbReference>
<sequence length="366" mass="40133">MDFLSFDWDFRRDWPENGDYSGLWDFQPNFCFGGEGEVAADPPDNKFSGQNSRFRRCTSLLEGRSPVGRSRFSVDAECSVSCTGESSSASGFSSPLERGATQKRSLESENSSGFLPEFHKFSGKSASESPLNSAVNLPEAEVSGPISPISGSTLQENSSDSGRRAFSDEDLGLAKLASSFPKRRAGRRKFRETRHPVYRGVRRRSVGKWVCEVREPNKKTRIWLGTYPLPEMAARAHDVAALALRGPSACLNFADSARLLPRPDSREPRDIQRAAALAAEEFRPSENGVFDRGMPDSLPENQGSGVVAAASPESLVFPMDEDCYGFDGPYTGTLMGAMTDDVAADMVPRWDDVDFGADMALWSYSI</sequence>
<protein>
    <recommendedName>
        <fullName evidence="9">AP2/ERF domain-containing protein</fullName>
    </recommendedName>
</protein>
<dbReference type="AlphaFoldDB" id="U5DG29"/>
<evidence type="ECO:0000313" key="10">
    <source>
        <dbReference type="EMBL" id="ERN19383.1"/>
    </source>
</evidence>
<evidence type="ECO:0000256" key="2">
    <source>
        <dbReference type="ARBA" id="ARBA00023015"/>
    </source>
</evidence>
<dbReference type="InterPro" id="IPR016177">
    <property type="entry name" value="DNA-bd_dom_sf"/>
</dbReference>
<dbReference type="HOGENOM" id="CLU_757267_0_0_1"/>
<dbReference type="GO" id="GO:0003677">
    <property type="term" value="F:DNA binding"/>
    <property type="evidence" value="ECO:0007669"/>
    <property type="project" value="UniProtKB-KW"/>
</dbReference>
<dbReference type="InterPro" id="IPR001471">
    <property type="entry name" value="AP2/ERF_dom"/>
</dbReference>
<dbReference type="Gramene" id="ERN19383">
    <property type="protein sequence ID" value="ERN19383"/>
    <property type="gene ID" value="AMTR_s00069p00141520"/>
</dbReference>
<evidence type="ECO:0000313" key="11">
    <source>
        <dbReference type="Proteomes" id="UP000017836"/>
    </source>
</evidence>
<keyword evidence="4" id="KW-0010">Activator</keyword>
<evidence type="ECO:0000256" key="6">
    <source>
        <dbReference type="ARBA" id="ARBA00023242"/>
    </source>
</evidence>
<evidence type="ECO:0000256" key="5">
    <source>
        <dbReference type="ARBA" id="ARBA00023163"/>
    </source>
</evidence>
<dbReference type="InterPro" id="IPR036955">
    <property type="entry name" value="AP2/ERF_dom_sf"/>
</dbReference>
<dbReference type="Proteomes" id="UP000017836">
    <property type="component" value="Unassembled WGS sequence"/>
</dbReference>
<comment type="similarity">
    <text evidence="7">Belongs to the AP2/ERF transcription factor family. ERF subfamily.</text>
</comment>
<reference evidence="11" key="1">
    <citation type="journal article" date="2013" name="Science">
        <title>The Amborella genome and the evolution of flowering plants.</title>
        <authorList>
            <consortium name="Amborella Genome Project"/>
        </authorList>
    </citation>
    <scope>NUCLEOTIDE SEQUENCE [LARGE SCALE GENOMIC DNA]</scope>
</reference>
<dbReference type="PROSITE" id="PS51032">
    <property type="entry name" value="AP2_ERF"/>
    <property type="match status" value="1"/>
</dbReference>
<keyword evidence="11" id="KW-1185">Reference proteome</keyword>
<dbReference type="KEGG" id="atr:18447767"/>
<evidence type="ECO:0000259" key="9">
    <source>
        <dbReference type="PROSITE" id="PS51032"/>
    </source>
</evidence>
<feature type="region of interest" description="Disordered" evidence="8">
    <location>
        <begin position="84"/>
        <end position="110"/>
    </location>
</feature>
<evidence type="ECO:0000256" key="1">
    <source>
        <dbReference type="ARBA" id="ARBA00004123"/>
    </source>
</evidence>
<feature type="compositionally biased region" description="Polar residues" evidence="8">
    <location>
        <begin position="149"/>
        <end position="160"/>
    </location>
</feature>
<keyword evidence="3" id="KW-0238">DNA-binding</keyword>
<dbReference type="InterPro" id="IPR045277">
    <property type="entry name" value="DRE1A-I"/>
</dbReference>
<dbReference type="PANTHER" id="PTHR31839:SF2">
    <property type="entry name" value="DEHYDRATION-RESPONSIVE ELEMENT-BINDING PROTEIN 1D"/>
    <property type="match status" value="1"/>
</dbReference>
<name>U5DG29_AMBTC</name>
<feature type="domain" description="AP2/ERF" evidence="9">
    <location>
        <begin position="197"/>
        <end position="254"/>
    </location>
</feature>
<feature type="region of interest" description="Disordered" evidence="8">
    <location>
        <begin position="142"/>
        <end position="166"/>
    </location>
</feature>
<comment type="subcellular location">
    <subcellularLocation>
        <location evidence="1">Nucleus</location>
    </subcellularLocation>
</comment>
<proteinExistence type="inferred from homology"/>
<evidence type="ECO:0000256" key="7">
    <source>
        <dbReference type="ARBA" id="ARBA00024343"/>
    </source>
</evidence>
<gene>
    <name evidence="10" type="ORF">AMTR_s00069p00141520</name>
</gene>
<dbReference type="PRINTS" id="PR00367">
    <property type="entry name" value="ETHRSPELEMNT"/>
</dbReference>
<dbReference type="Pfam" id="PF00847">
    <property type="entry name" value="AP2"/>
    <property type="match status" value="1"/>
</dbReference>
<dbReference type="PANTHER" id="PTHR31839">
    <property type="entry name" value="DEHYDRATION-RESPONSIVE ELEMENT-BINDING PROTEIN 1D"/>
    <property type="match status" value="1"/>
</dbReference>
<dbReference type="Gene3D" id="3.30.730.10">
    <property type="entry name" value="AP2/ERF domain"/>
    <property type="match status" value="1"/>
</dbReference>